<dbReference type="AlphaFoldDB" id="A0A6M8SRD7"/>
<dbReference type="CDD" id="cd05237">
    <property type="entry name" value="UDP_invert_4-6DH_SDR_e"/>
    <property type="match status" value="1"/>
</dbReference>
<name>A0A6M8SRD7_9NEIS</name>
<dbReference type="RefSeq" id="WP_173534404.1">
    <property type="nucleotide sequence ID" value="NZ_CP054143.1"/>
</dbReference>
<dbReference type="NCBIfam" id="TIGR03589">
    <property type="entry name" value="PseB"/>
    <property type="match status" value="1"/>
</dbReference>
<feature type="domain" description="Polysaccharide biosynthesis protein CapD-like" evidence="2">
    <location>
        <begin position="7"/>
        <end position="280"/>
    </location>
</feature>
<dbReference type="GO" id="GO:0016829">
    <property type="term" value="F:lyase activity"/>
    <property type="evidence" value="ECO:0007669"/>
    <property type="project" value="UniProtKB-KW"/>
</dbReference>
<evidence type="ECO:0000313" key="3">
    <source>
        <dbReference type="EMBL" id="QKJ67903.1"/>
    </source>
</evidence>
<keyword evidence="3" id="KW-0456">Lyase</keyword>
<protein>
    <submittedName>
        <fullName evidence="3">UDP-N-acetylglucosamine 4,6-dehydratase (Inverting)</fullName>
        <ecNumber evidence="3">4.2.1.115</ecNumber>
    </submittedName>
</protein>
<dbReference type="Pfam" id="PF02719">
    <property type="entry name" value="Polysacc_synt_2"/>
    <property type="match status" value="1"/>
</dbReference>
<dbReference type="Gene3D" id="3.40.50.720">
    <property type="entry name" value="NAD(P)-binding Rossmann-like Domain"/>
    <property type="match status" value="1"/>
</dbReference>
<dbReference type="EMBL" id="CP054143">
    <property type="protein sequence ID" value="QKJ67903.1"/>
    <property type="molecule type" value="Genomic_DNA"/>
</dbReference>
<dbReference type="PANTHER" id="PTHR43318:SF2">
    <property type="entry name" value="UDP-N-ACETYLGLUCOSAMINE 4,6-DEHYDRATASE (INVERTING)"/>
    <property type="match status" value="1"/>
</dbReference>
<organism evidence="3 4">
    <name type="scientific">Deefgea piscis</name>
    <dbReference type="NCBI Taxonomy" id="2739061"/>
    <lineage>
        <taxon>Bacteria</taxon>
        <taxon>Pseudomonadati</taxon>
        <taxon>Pseudomonadota</taxon>
        <taxon>Betaproteobacteria</taxon>
        <taxon>Neisseriales</taxon>
        <taxon>Chitinibacteraceae</taxon>
        <taxon>Deefgea</taxon>
    </lineage>
</organism>
<accession>A0A6M8SRD7</accession>
<dbReference type="SUPFAM" id="SSF51735">
    <property type="entry name" value="NAD(P)-binding Rossmann-fold domains"/>
    <property type="match status" value="1"/>
</dbReference>
<dbReference type="Proteomes" id="UP000504844">
    <property type="component" value="Chromosome"/>
</dbReference>
<dbReference type="InterPro" id="IPR003869">
    <property type="entry name" value="Polysac_CapD-like"/>
</dbReference>
<dbReference type="InterPro" id="IPR020025">
    <property type="entry name" value="PseB"/>
</dbReference>
<gene>
    <name evidence="3" type="primary">pseB</name>
    <name evidence="3" type="ORF">HQN60_14885</name>
</gene>
<comment type="similarity">
    <text evidence="1">Belongs to the polysaccharide synthase family.</text>
</comment>
<keyword evidence="4" id="KW-1185">Reference proteome</keyword>
<proteinExistence type="inferred from homology"/>
<reference evidence="3 4" key="1">
    <citation type="submission" date="2020-05" db="EMBL/GenBank/DDBJ databases">
        <title>Complete genome sequence of Deefgea sp. D17.</title>
        <authorList>
            <person name="Bae J.-W."/>
            <person name="Han J.E."/>
        </authorList>
    </citation>
    <scope>NUCLEOTIDE SEQUENCE [LARGE SCALE GENOMIC DNA]</scope>
    <source>
        <strain evidence="3 4">D17</strain>
    </source>
</reference>
<evidence type="ECO:0000313" key="4">
    <source>
        <dbReference type="Proteomes" id="UP000504844"/>
    </source>
</evidence>
<dbReference type="KEGG" id="dee:HQN60_14885"/>
<dbReference type="InterPro" id="IPR051203">
    <property type="entry name" value="Polysaccharide_Synthase-Rel"/>
</dbReference>
<dbReference type="PANTHER" id="PTHR43318">
    <property type="entry name" value="UDP-N-ACETYLGLUCOSAMINE 4,6-DEHYDRATASE"/>
    <property type="match status" value="1"/>
</dbReference>
<evidence type="ECO:0000256" key="1">
    <source>
        <dbReference type="ARBA" id="ARBA00007430"/>
    </source>
</evidence>
<dbReference type="EC" id="4.2.1.115" evidence="3"/>
<sequence>MFNNKSILITGGTGSFGKQFIRTLLTNYRPARVVVFSRDELKQFEMQQELNAPCMRYFLGDVRDAERLKQAMRGVDFVIHAAALKQVPAAEYNPTECIRTNVNGAENVINAAIENGVQKVIALSTDKASSPVNLYGATKLLSDKLFVAANNVTGNHPTRFSVVRYGNVVGSRGSVVPFFRKLIAEGAKELPVTDVLMTRFWITLDQGVDFVFKGFERMYGGELFVPKIPSVRIVDLVSAMAPNLRNSIIGIRPGEKLHEMMISRDDSLHTIEFDDHYVITPSIQFIVQGDYLKNGMGEVGQPAIHGFKYTSDTNASFLTIEQLRDLDRQIK</sequence>
<dbReference type="InterPro" id="IPR036291">
    <property type="entry name" value="NAD(P)-bd_dom_sf"/>
</dbReference>
<evidence type="ECO:0000259" key="2">
    <source>
        <dbReference type="Pfam" id="PF02719"/>
    </source>
</evidence>